<organism evidence="12 13">
    <name type="scientific">Desulfofustis glycolicus DSM 9705</name>
    <dbReference type="NCBI Taxonomy" id="1121409"/>
    <lineage>
        <taxon>Bacteria</taxon>
        <taxon>Pseudomonadati</taxon>
        <taxon>Thermodesulfobacteriota</taxon>
        <taxon>Desulfobulbia</taxon>
        <taxon>Desulfobulbales</taxon>
        <taxon>Desulfocapsaceae</taxon>
        <taxon>Desulfofustis</taxon>
    </lineage>
</organism>
<dbReference type="OrthoDB" id="9773941at2"/>
<feature type="domain" description="PAS" evidence="11">
    <location>
        <begin position="221"/>
        <end position="277"/>
    </location>
</feature>
<feature type="transmembrane region" description="Helical" evidence="9">
    <location>
        <begin position="58"/>
        <end position="79"/>
    </location>
</feature>
<dbReference type="PANTHER" id="PTHR43065:SF10">
    <property type="entry name" value="PEROXIDE STRESS-ACTIVATED HISTIDINE KINASE MAK3"/>
    <property type="match status" value="1"/>
</dbReference>
<evidence type="ECO:0000256" key="3">
    <source>
        <dbReference type="ARBA" id="ARBA00022553"/>
    </source>
</evidence>
<proteinExistence type="predicted"/>
<evidence type="ECO:0000256" key="7">
    <source>
        <dbReference type="ARBA" id="ARBA00022840"/>
    </source>
</evidence>
<dbReference type="PROSITE" id="PS50109">
    <property type="entry name" value="HIS_KIN"/>
    <property type="match status" value="1"/>
</dbReference>
<dbReference type="PROSITE" id="PS50112">
    <property type="entry name" value="PAS"/>
    <property type="match status" value="1"/>
</dbReference>
<dbReference type="PANTHER" id="PTHR43065">
    <property type="entry name" value="SENSOR HISTIDINE KINASE"/>
    <property type="match status" value="1"/>
</dbReference>
<dbReference type="SUPFAM" id="SSF55874">
    <property type="entry name" value="ATPase domain of HSP90 chaperone/DNA topoisomerase II/histidine kinase"/>
    <property type="match status" value="1"/>
</dbReference>
<keyword evidence="9" id="KW-1133">Transmembrane helix</keyword>
<dbReference type="NCBIfam" id="TIGR00229">
    <property type="entry name" value="sensory_box"/>
    <property type="match status" value="1"/>
</dbReference>
<dbReference type="Gene3D" id="1.10.287.130">
    <property type="match status" value="1"/>
</dbReference>
<keyword evidence="5" id="KW-0547">Nucleotide-binding</keyword>
<evidence type="ECO:0000313" key="12">
    <source>
        <dbReference type="EMBL" id="SHH82960.1"/>
    </source>
</evidence>
<dbReference type="RefSeq" id="WP_073375835.1">
    <property type="nucleotide sequence ID" value="NZ_FQXS01000011.1"/>
</dbReference>
<dbReference type="InterPro" id="IPR003594">
    <property type="entry name" value="HATPase_dom"/>
</dbReference>
<evidence type="ECO:0000259" key="10">
    <source>
        <dbReference type="PROSITE" id="PS50109"/>
    </source>
</evidence>
<accession>A0A1M5W659</accession>
<dbReference type="GO" id="GO:0000155">
    <property type="term" value="F:phosphorelay sensor kinase activity"/>
    <property type="evidence" value="ECO:0007669"/>
    <property type="project" value="InterPro"/>
</dbReference>
<evidence type="ECO:0000256" key="9">
    <source>
        <dbReference type="SAM" id="Phobius"/>
    </source>
</evidence>
<evidence type="ECO:0000256" key="1">
    <source>
        <dbReference type="ARBA" id="ARBA00000085"/>
    </source>
</evidence>
<dbReference type="SUPFAM" id="SSF47384">
    <property type="entry name" value="Homodimeric domain of signal transducing histidine kinase"/>
    <property type="match status" value="1"/>
</dbReference>
<evidence type="ECO:0000313" key="13">
    <source>
        <dbReference type="Proteomes" id="UP000184139"/>
    </source>
</evidence>
<keyword evidence="3" id="KW-0597">Phosphoprotein</keyword>
<feature type="transmembrane region" description="Helical" evidence="9">
    <location>
        <begin position="24"/>
        <end position="46"/>
    </location>
</feature>
<feature type="transmembrane region" description="Helical" evidence="9">
    <location>
        <begin position="176"/>
        <end position="196"/>
    </location>
</feature>
<dbReference type="InterPro" id="IPR036097">
    <property type="entry name" value="HisK_dim/P_sf"/>
</dbReference>
<dbReference type="CDD" id="cd00075">
    <property type="entry name" value="HATPase"/>
    <property type="match status" value="1"/>
</dbReference>
<keyword evidence="9" id="KW-0812">Transmembrane</keyword>
<feature type="transmembrane region" description="Helical" evidence="9">
    <location>
        <begin position="136"/>
        <end position="156"/>
    </location>
</feature>
<dbReference type="InterPro" id="IPR036890">
    <property type="entry name" value="HATPase_C_sf"/>
</dbReference>
<dbReference type="InterPro" id="IPR003661">
    <property type="entry name" value="HisK_dim/P_dom"/>
</dbReference>
<keyword evidence="9" id="KW-0472">Membrane</keyword>
<dbReference type="PRINTS" id="PR00344">
    <property type="entry name" value="BCTRLSENSOR"/>
</dbReference>
<dbReference type="Pfam" id="PF25323">
    <property type="entry name" value="6TM_PilS"/>
    <property type="match status" value="1"/>
</dbReference>
<feature type="transmembrane region" description="Helical" evidence="9">
    <location>
        <begin position="112"/>
        <end position="129"/>
    </location>
</feature>
<dbReference type="InterPro" id="IPR035965">
    <property type="entry name" value="PAS-like_dom_sf"/>
</dbReference>
<dbReference type="STRING" id="1121409.SAMN02745124_02098"/>
<evidence type="ECO:0000256" key="8">
    <source>
        <dbReference type="ARBA" id="ARBA00023012"/>
    </source>
</evidence>
<comment type="catalytic activity">
    <reaction evidence="1">
        <text>ATP + protein L-histidine = ADP + protein N-phospho-L-histidine.</text>
        <dbReference type="EC" id="2.7.13.3"/>
    </reaction>
</comment>
<dbReference type="Pfam" id="PF13188">
    <property type="entry name" value="PAS_8"/>
    <property type="match status" value="1"/>
</dbReference>
<evidence type="ECO:0000256" key="5">
    <source>
        <dbReference type="ARBA" id="ARBA00022741"/>
    </source>
</evidence>
<dbReference type="Gene3D" id="3.30.565.10">
    <property type="entry name" value="Histidine kinase-like ATPase, C-terminal domain"/>
    <property type="match status" value="1"/>
</dbReference>
<dbReference type="InterPro" id="IPR000014">
    <property type="entry name" value="PAS"/>
</dbReference>
<evidence type="ECO:0000256" key="2">
    <source>
        <dbReference type="ARBA" id="ARBA00012438"/>
    </source>
</evidence>
<keyword evidence="8" id="KW-0902">Two-component regulatory system</keyword>
<protein>
    <recommendedName>
        <fullName evidence="2">histidine kinase</fullName>
        <ecNumber evidence="2">2.7.13.3</ecNumber>
    </recommendedName>
</protein>
<dbReference type="SMART" id="SM00387">
    <property type="entry name" value="HATPase_c"/>
    <property type="match status" value="1"/>
</dbReference>
<dbReference type="AlphaFoldDB" id="A0A1M5W659"/>
<dbReference type="EMBL" id="FQXS01000011">
    <property type="protein sequence ID" value="SHH82960.1"/>
    <property type="molecule type" value="Genomic_DNA"/>
</dbReference>
<dbReference type="Pfam" id="PF02518">
    <property type="entry name" value="HATPase_c"/>
    <property type="match status" value="1"/>
</dbReference>
<keyword evidence="4" id="KW-0808">Transferase</keyword>
<dbReference type="GO" id="GO:0005524">
    <property type="term" value="F:ATP binding"/>
    <property type="evidence" value="ECO:0007669"/>
    <property type="project" value="UniProtKB-KW"/>
</dbReference>
<dbReference type="Proteomes" id="UP000184139">
    <property type="component" value="Unassembled WGS sequence"/>
</dbReference>
<dbReference type="SMART" id="SM00388">
    <property type="entry name" value="HisKA"/>
    <property type="match status" value="1"/>
</dbReference>
<dbReference type="Pfam" id="PF00512">
    <property type="entry name" value="HisKA"/>
    <property type="match status" value="1"/>
</dbReference>
<dbReference type="CDD" id="cd00082">
    <property type="entry name" value="HisKA"/>
    <property type="match status" value="1"/>
</dbReference>
<dbReference type="SUPFAM" id="SSF55785">
    <property type="entry name" value="PYP-like sensor domain (PAS domain)"/>
    <property type="match status" value="1"/>
</dbReference>
<dbReference type="Gene3D" id="3.30.450.20">
    <property type="entry name" value="PAS domain"/>
    <property type="match status" value="1"/>
</dbReference>
<reference evidence="12 13" key="1">
    <citation type="submission" date="2016-11" db="EMBL/GenBank/DDBJ databases">
        <authorList>
            <person name="Jaros S."/>
            <person name="Januszkiewicz K."/>
            <person name="Wedrychowicz H."/>
        </authorList>
    </citation>
    <scope>NUCLEOTIDE SEQUENCE [LARGE SCALE GENOMIC DNA]</scope>
    <source>
        <strain evidence="12 13">DSM 9705</strain>
    </source>
</reference>
<keyword evidence="7" id="KW-0067">ATP-binding</keyword>
<gene>
    <name evidence="12" type="ORF">SAMN02745124_02098</name>
</gene>
<feature type="domain" description="Histidine kinase" evidence="10">
    <location>
        <begin position="351"/>
        <end position="568"/>
    </location>
</feature>
<dbReference type="SMART" id="SM00091">
    <property type="entry name" value="PAS"/>
    <property type="match status" value="1"/>
</dbReference>
<dbReference type="EC" id="2.7.13.3" evidence="2"/>
<dbReference type="InterPro" id="IPR004358">
    <property type="entry name" value="Sig_transdc_His_kin-like_C"/>
</dbReference>
<dbReference type="InterPro" id="IPR005467">
    <property type="entry name" value="His_kinase_dom"/>
</dbReference>
<sequence>MKLFSQFNLGRGGDSFGDLMKQQLLWLLLLRVVLYTLLLLISLLLTDERFDVITMPPSLLILFTLGIYLITVATAFLLIHTYGEFRRFGFIQTILDALFASLLVYLTGASQSIFSSVYFFPIIAGGLLVPIKGGLIGAAASTLLYGVVLALEYFGIVPDYLEYFGLLESHNLFASINHFATKGLSFFLAGVISALFGTRLKSTTDALTSTRYDFTRLTLLYKEVFDNISTGIITFDGTGTVTSANTAAAGISGINTADMVGRKLAAIFPTIDLESQSSRNVCDFQCPNGQTIRLGYACSGIQPPEPARQTNEASEQQTYILTLKDIGEIERLEAQMRQAEKLAAIGMMSASIAHDFRNPLAAISGSAQVLAHEFASREDDRRENYELTRIILRESDRLIKTIADFLKFARPDTVDRDWFLLRPCIEDILQVCKADPKWPKTARIDVQVDAHFRVWADEKQLFTVLSHLINNAMAFCPKQREHLEITAQQLRIADRGDMSSITVFDNGPGIKADETKKIFEPFFTTRADGTGLGLAIVKQTVEAHNGFIVVSDSPLGGAGFSIFLSLSSLDDTPLSS</sequence>
<keyword evidence="6 12" id="KW-0418">Kinase</keyword>
<evidence type="ECO:0000259" key="11">
    <source>
        <dbReference type="PROSITE" id="PS50112"/>
    </source>
</evidence>
<evidence type="ECO:0000256" key="4">
    <source>
        <dbReference type="ARBA" id="ARBA00022679"/>
    </source>
</evidence>
<name>A0A1M5W659_9BACT</name>
<keyword evidence="13" id="KW-1185">Reference proteome</keyword>
<evidence type="ECO:0000256" key="6">
    <source>
        <dbReference type="ARBA" id="ARBA00022777"/>
    </source>
</evidence>